<organism evidence="2 3">
    <name type="scientific">Faecalibacterium duncaniae (strain DSM 17677 / JCM 31915 / A2-165)</name>
    <name type="common">Faecalibacterium prausnitzii</name>
    <dbReference type="NCBI Taxonomy" id="411483"/>
    <lineage>
        <taxon>Bacteria</taxon>
        <taxon>Bacillati</taxon>
        <taxon>Bacillota</taxon>
        <taxon>Clostridia</taxon>
        <taxon>Eubacteriales</taxon>
        <taxon>Oscillospiraceae</taxon>
        <taxon>Faecalibacterium</taxon>
    </lineage>
</organism>
<dbReference type="Proteomes" id="UP000004619">
    <property type="component" value="Unassembled WGS sequence"/>
</dbReference>
<keyword evidence="3" id="KW-1185">Reference proteome</keyword>
<dbReference type="HOGENOM" id="CLU_1956326_0_0_9"/>
<feature type="region of interest" description="Disordered" evidence="1">
    <location>
        <begin position="100"/>
        <end position="128"/>
    </location>
</feature>
<accession>C7H2F3</accession>
<dbReference type="EMBL" id="ACOP02000008">
    <property type="protein sequence ID" value="EEU97866.1"/>
    <property type="molecule type" value="Genomic_DNA"/>
</dbReference>
<sequence>MTVLYGLPAKETADQQEALEKFLDESVDNQGNIDPNRFADAKYGDLGKLANMTDELYLSSLKGWTDFDLLNVIAGSFNALNRVGKIEAVKRIADLETNPRYYKIPPYDSENSQDAAGDTPKDTPPKND</sequence>
<comment type="caution">
    <text evidence="2">The sequence shown here is derived from an EMBL/GenBank/DDBJ whole genome shotgun (WGS) entry which is preliminary data.</text>
</comment>
<proteinExistence type="predicted"/>
<name>C7H2F3_FAED2</name>
<reference evidence="2" key="1">
    <citation type="submission" date="2009-08" db="EMBL/GenBank/DDBJ databases">
        <authorList>
            <person name="Weinstock G."/>
            <person name="Sodergren E."/>
            <person name="Clifton S."/>
            <person name="Fulton L."/>
            <person name="Fulton B."/>
            <person name="Courtney L."/>
            <person name="Fronick C."/>
            <person name="Harrison M."/>
            <person name="Strong C."/>
            <person name="Farmer C."/>
            <person name="Delahaunty K."/>
            <person name="Markovic C."/>
            <person name="Hall O."/>
            <person name="Minx P."/>
            <person name="Tomlinson C."/>
            <person name="Mitreva M."/>
            <person name="Nelson J."/>
            <person name="Hou S."/>
            <person name="Wollam A."/>
            <person name="Pepin K.H."/>
            <person name="Johnson M."/>
            <person name="Bhonagiri V."/>
            <person name="Nash W.E."/>
            <person name="Warren W."/>
            <person name="Chinwalla A."/>
            <person name="Mardis E.R."/>
            <person name="Wilson R.K."/>
        </authorList>
    </citation>
    <scope>NUCLEOTIDE SEQUENCE [LARGE SCALE GENOMIC DNA]</scope>
    <source>
        <strain evidence="2">A2-165</strain>
    </source>
</reference>
<dbReference type="STRING" id="411483.FAEPRAA2165_00450"/>
<evidence type="ECO:0000313" key="2">
    <source>
        <dbReference type="EMBL" id="EEU97866.1"/>
    </source>
</evidence>
<feature type="compositionally biased region" description="Basic and acidic residues" evidence="1">
    <location>
        <begin position="119"/>
        <end position="128"/>
    </location>
</feature>
<evidence type="ECO:0000313" key="3">
    <source>
        <dbReference type="Proteomes" id="UP000004619"/>
    </source>
</evidence>
<protein>
    <submittedName>
        <fullName evidence="2">Uncharacterized protein</fullName>
    </submittedName>
</protein>
<evidence type="ECO:0000256" key="1">
    <source>
        <dbReference type="SAM" id="MobiDB-lite"/>
    </source>
</evidence>
<gene>
    <name evidence="2" type="ORF">FAEPRAA2165_00450</name>
</gene>
<dbReference type="AlphaFoldDB" id="C7H2F3"/>